<feature type="signal peptide" evidence="1">
    <location>
        <begin position="1"/>
        <end position="18"/>
    </location>
</feature>
<reference evidence="3" key="1">
    <citation type="submission" date="2019-04" db="EMBL/GenBank/DDBJ databases">
        <title>Friends and foes A comparative genomics studyof 23 Aspergillus species from section Flavi.</title>
        <authorList>
            <consortium name="DOE Joint Genome Institute"/>
            <person name="Kjaerbolling I."/>
            <person name="Vesth T."/>
            <person name="Frisvad J.C."/>
            <person name="Nybo J.L."/>
            <person name="Theobald S."/>
            <person name="Kildgaard S."/>
            <person name="Isbrandt T."/>
            <person name="Kuo A."/>
            <person name="Sato A."/>
            <person name="Lyhne E.K."/>
            <person name="Kogle M.E."/>
            <person name="Wiebenga A."/>
            <person name="Kun R.S."/>
            <person name="Lubbers R.J."/>
            <person name="Makela M.R."/>
            <person name="Barry K."/>
            <person name="Chovatia M."/>
            <person name="Clum A."/>
            <person name="Daum C."/>
            <person name="Haridas S."/>
            <person name="He G."/>
            <person name="LaButti K."/>
            <person name="Lipzen A."/>
            <person name="Mondo S."/>
            <person name="Riley R."/>
            <person name="Salamov A."/>
            <person name="Simmons B.A."/>
            <person name="Magnuson J.K."/>
            <person name="Henrissat B."/>
            <person name="Mortensen U.H."/>
            <person name="Larsen T.O."/>
            <person name="Devries R.P."/>
            <person name="Grigoriev I.V."/>
            <person name="Machida M."/>
            <person name="Baker S.E."/>
            <person name="Andersen M.R."/>
        </authorList>
    </citation>
    <scope>NUCLEOTIDE SEQUENCE [LARGE SCALE GENOMIC DNA]</scope>
    <source>
        <strain evidence="3">CBS 553.77</strain>
    </source>
</reference>
<sequence>MKFFVPCIAALFATGALAAPAADASADVAIEKRADRGQYSVAGLGERKKAILNAGGNTLDIAIAMLEIEDMNPAHYPYGDAKTLDAANFGMFKQNWGLLRECATRYGFKGKSEAQWNDGAVLNTNVFADVASRWDCQNYYGYDKWFAGHRNGASGLANPYTADIATYKNAVQWIQQQIDGNSNYKYDDTRFWVSVVAI</sequence>
<accession>A0A5N6Z6I6</accession>
<feature type="chain" id="PRO_5024921823" evidence="1">
    <location>
        <begin position="19"/>
        <end position="198"/>
    </location>
</feature>
<protein>
    <submittedName>
        <fullName evidence="2">Uncharacterized protein</fullName>
    </submittedName>
</protein>
<dbReference type="EMBL" id="ML739102">
    <property type="protein sequence ID" value="KAE8353292.1"/>
    <property type="molecule type" value="Genomic_DNA"/>
</dbReference>
<dbReference type="Pfam" id="PF21087">
    <property type="entry name" value="Glyco_hydro_134"/>
    <property type="match status" value="1"/>
</dbReference>
<evidence type="ECO:0000313" key="3">
    <source>
        <dbReference type="Proteomes" id="UP000327118"/>
    </source>
</evidence>
<gene>
    <name evidence="2" type="ORF">BDV28DRAFT_111103</name>
</gene>
<organism evidence="2 3">
    <name type="scientific">Aspergillus coremiiformis</name>
    <dbReference type="NCBI Taxonomy" id="138285"/>
    <lineage>
        <taxon>Eukaryota</taxon>
        <taxon>Fungi</taxon>
        <taxon>Dikarya</taxon>
        <taxon>Ascomycota</taxon>
        <taxon>Pezizomycotina</taxon>
        <taxon>Eurotiomycetes</taxon>
        <taxon>Eurotiomycetidae</taxon>
        <taxon>Eurotiales</taxon>
        <taxon>Aspergillaceae</taxon>
        <taxon>Aspergillus</taxon>
        <taxon>Aspergillus subgen. Circumdati</taxon>
    </lineage>
</organism>
<dbReference type="OrthoDB" id="2888121at2759"/>
<evidence type="ECO:0000313" key="2">
    <source>
        <dbReference type="EMBL" id="KAE8353292.1"/>
    </source>
</evidence>
<dbReference type="AlphaFoldDB" id="A0A5N6Z6I6"/>
<keyword evidence="1" id="KW-0732">Signal</keyword>
<dbReference type="Proteomes" id="UP000327118">
    <property type="component" value="Unassembled WGS sequence"/>
</dbReference>
<dbReference type="InterPro" id="IPR049168">
    <property type="entry name" value="Glyco_hydro_134"/>
</dbReference>
<proteinExistence type="predicted"/>
<name>A0A5N6Z6I6_9EURO</name>
<evidence type="ECO:0000256" key="1">
    <source>
        <dbReference type="SAM" id="SignalP"/>
    </source>
</evidence>
<keyword evidence="3" id="KW-1185">Reference proteome</keyword>